<name>A0A2I0BCI7_9ASPA</name>
<feature type="compositionally biased region" description="Basic and acidic residues" evidence="1">
    <location>
        <begin position="52"/>
        <end position="62"/>
    </location>
</feature>
<proteinExistence type="predicted"/>
<sequence length="109" mass="11842">MSGDNEGSLPRLGFLPVLTEPPGCSEDAVAQDFQDKEEAGEEDEAEQAHPLLDPHEDGEHNQIQRQAQALAPHKARVLKSSFSGSSHGLLHFGLSAQRTFRSLNALRVS</sequence>
<evidence type="ECO:0000256" key="1">
    <source>
        <dbReference type="SAM" id="MobiDB-lite"/>
    </source>
</evidence>
<keyword evidence="3" id="KW-1185">Reference proteome</keyword>
<dbReference type="EMBL" id="KZ451895">
    <property type="protein sequence ID" value="PKA65509.1"/>
    <property type="molecule type" value="Genomic_DNA"/>
</dbReference>
<dbReference type="OrthoDB" id="10564891at2759"/>
<feature type="region of interest" description="Disordered" evidence="1">
    <location>
        <begin position="1"/>
        <end position="69"/>
    </location>
</feature>
<protein>
    <submittedName>
        <fullName evidence="2">Uncharacterized protein</fullName>
    </submittedName>
</protein>
<gene>
    <name evidence="2" type="ORF">AXF42_Ash005843</name>
</gene>
<evidence type="ECO:0000313" key="2">
    <source>
        <dbReference type="EMBL" id="PKA65509.1"/>
    </source>
</evidence>
<reference evidence="2 3" key="1">
    <citation type="journal article" date="2017" name="Nature">
        <title>The Apostasia genome and the evolution of orchids.</title>
        <authorList>
            <person name="Zhang G.Q."/>
            <person name="Liu K.W."/>
            <person name="Li Z."/>
            <person name="Lohaus R."/>
            <person name="Hsiao Y.Y."/>
            <person name="Niu S.C."/>
            <person name="Wang J.Y."/>
            <person name="Lin Y.C."/>
            <person name="Xu Q."/>
            <person name="Chen L.J."/>
            <person name="Yoshida K."/>
            <person name="Fujiwara S."/>
            <person name="Wang Z.W."/>
            <person name="Zhang Y.Q."/>
            <person name="Mitsuda N."/>
            <person name="Wang M."/>
            <person name="Liu G.H."/>
            <person name="Pecoraro L."/>
            <person name="Huang H.X."/>
            <person name="Xiao X.J."/>
            <person name="Lin M."/>
            <person name="Wu X.Y."/>
            <person name="Wu W.L."/>
            <person name="Chen Y.Y."/>
            <person name="Chang S.B."/>
            <person name="Sakamoto S."/>
            <person name="Ohme-Takagi M."/>
            <person name="Yagi M."/>
            <person name="Zeng S.J."/>
            <person name="Shen C.Y."/>
            <person name="Yeh C.M."/>
            <person name="Luo Y.B."/>
            <person name="Tsai W.C."/>
            <person name="Van de Peer Y."/>
            <person name="Liu Z.J."/>
        </authorList>
    </citation>
    <scope>NUCLEOTIDE SEQUENCE [LARGE SCALE GENOMIC DNA]</scope>
    <source>
        <strain evidence="3">cv. Shenzhen</strain>
        <tissue evidence="2">Stem</tissue>
    </source>
</reference>
<accession>A0A2I0BCI7</accession>
<organism evidence="2 3">
    <name type="scientific">Apostasia shenzhenica</name>
    <dbReference type="NCBI Taxonomy" id="1088818"/>
    <lineage>
        <taxon>Eukaryota</taxon>
        <taxon>Viridiplantae</taxon>
        <taxon>Streptophyta</taxon>
        <taxon>Embryophyta</taxon>
        <taxon>Tracheophyta</taxon>
        <taxon>Spermatophyta</taxon>
        <taxon>Magnoliopsida</taxon>
        <taxon>Liliopsida</taxon>
        <taxon>Asparagales</taxon>
        <taxon>Orchidaceae</taxon>
        <taxon>Apostasioideae</taxon>
        <taxon>Apostasia</taxon>
    </lineage>
</organism>
<dbReference type="AlphaFoldDB" id="A0A2I0BCI7"/>
<evidence type="ECO:0000313" key="3">
    <source>
        <dbReference type="Proteomes" id="UP000236161"/>
    </source>
</evidence>
<dbReference type="Proteomes" id="UP000236161">
    <property type="component" value="Unassembled WGS sequence"/>
</dbReference>